<dbReference type="InterPro" id="IPR007627">
    <property type="entry name" value="RNA_pol_sigma70_r2"/>
</dbReference>
<evidence type="ECO:0000259" key="6">
    <source>
        <dbReference type="Pfam" id="PF08281"/>
    </source>
</evidence>
<sequence>MKIDYINEITFITGLKNGDSQAYTHLVETYHQRLCTYAFGLIGDSDLSEDIVQNVFIKIWKKRKKLKEDVDLKNYLYKSVYNGFIDYYRRNRPVFSLEKLHIDTLVVFVQEDSGNSMERLISQVKIEIENLPPKCKQSFILSKQEGLTNIEIAEHLNISTKTVEGHITKAFSILRKTLDPKINGVFLLLFGIDLKQKI</sequence>
<feature type="domain" description="RNA polymerase sigma-70 region 2" evidence="5">
    <location>
        <begin position="26"/>
        <end position="92"/>
    </location>
</feature>
<dbReference type="GO" id="GO:0006352">
    <property type="term" value="P:DNA-templated transcription initiation"/>
    <property type="evidence" value="ECO:0007669"/>
    <property type="project" value="InterPro"/>
</dbReference>
<dbReference type="GO" id="GO:0000428">
    <property type="term" value="C:DNA-directed RNA polymerase complex"/>
    <property type="evidence" value="ECO:0007669"/>
    <property type="project" value="UniProtKB-KW"/>
</dbReference>
<dbReference type="AlphaFoldDB" id="A0A918MPC7"/>
<keyword evidence="2" id="KW-0805">Transcription regulation</keyword>
<dbReference type="PANTHER" id="PTHR43133">
    <property type="entry name" value="RNA POLYMERASE ECF-TYPE SIGMA FACTO"/>
    <property type="match status" value="1"/>
</dbReference>
<keyword evidence="4" id="KW-0804">Transcription</keyword>
<dbReference type="NCBIfam" id="TIGR02937">
    <property type="entry name" value="sigma70-ECF"/>
    <property type="match status" value="1"/>
</dbReference>
<evidence type="ECO:0000256" key="2">
    <source>
        <dbReference type="ARBA" id="ARBA00023015"/>
    </source>
</evidence>
<dbReference type="InterPro" id="IPR013325">
    <property type="entry name" value="RNA_pol_sigma_r2"/>
</dbReference>
<dbReference type="SUPFAM" id="SSF88946">
    <property type="entry name" value="Sigma2 domain of RNA polymerase sigma factors"/>
    <property type="match status" value="1"/>
</dbReference>
<proteinExistence type="inferred from homology"/>
<dbReference type="PANTHER" id="PTHR43133:SF46">
    <property type="entry name" value="RNA POLYMERASE SIGMA-70 FACTOR ECF SUBFAMILY"/>
    <property type="match status" value="1"/>
</dbReference>
<evidence type="ECO:0000256" key="4">
    <source>
        <dbReference type="ARBA" id="ARBA00023163"/>
    </source>
</evidence>
<reference evidence="7" key="1">
    <citation type="journal article" date="2014" name="Int. J. Syst. Evol. Microbiol.">
        <title>Complete genome sequence of Corynebacterium casei LMG S-19264T (=DSM 44701T), isolated from a smear-ripened cheese.</title>
        <authorList>
            <consortium name="US DOE Joint Genome Institute (JGI-PGF)"/>
            <person name="Walter F."/>
            <person name="Albersmeier A."/>
            <person name="Kalinowski J."/>
            <person name="Ruckert C."/>
        </authorList>
    </citation>
    <scope>NUCLEOTIDE SEQUENCE</scope>
    <source>
        <strain evidence="7">KCTC 12113</strain>
    </source>
</reference>
<organism evidence="7 8">
    <name type="scientific">Arenibacter certesii</name>
    <dbReference type="NCBI Taxonomy" id="228955"/>
    <lineage>
        <taxon>Bacteria</taxon>
        <taxon>Pseudomonadati</taxon>
        <taxon>Bacteroidota</taxon>
        <taxon>Flavobacteriia</taxon>
        <taxon>Flavobacteriales</taxon>
        <taxon>Flavobacteriaceae</taxon>
        <taxon>Arenibacter</taxon>
    </lineage>
</organism>
<protein>
    <submittedName>
        <fullName evidence="7">DNA-directed RNA polymerase sigma-70 factor</fullName>
    </submittedName>
</protein>
<dbReference type="InterPro" id="IPR036388">
    <property type="entry name" value="WH-like_DNA-bd_sf"/>
</dbReference>
<dbReference type="InterPro" id="IPR013249">
    <property type="entry name" value="RNA_pol_sigma70_r4_t2"/>
</dbReference>
<dbReference type="SUPFAM" id="SSF88659">
    <property type="entry name" value="Sigma3 and sigma4 domains of RNA polymerase sigma factors"/>
    <property type="match status" value="1"/>
</dbReference>
<dbReference type="InterPro" id="IPR014284">
    <property type="entry name" value="RNA_pol_sigma-70_dom"/>
</dbReference>
<dbReference type="GO" id="GO:0016987">
    <property type="term" value="F:sigma factor activity"/>
    <property type="evidence" value="ECO:0007669"/>
    <property type="project" value="UniProtKB-KW"/>
</dbReference>
<reference evidence="7" key="2">
    <citation type="submission" date="2020-09" db="EMBL/GenBank/DDBJ databases">
        <authorList>
            <person name="Sun Q."/>
            <person name="Kim S."/>
        </authorList>
    </citation>
    <scope>NUCLEOTIDE SEQUENCE</scope>
    <source>
        <strain evidence="7">KCTC 12113</strain>
    </source>
</reference>
<accession>A0A918MPC7</accession>
<dbReference type="Gene3D" id="1.10.10.10">
    <property type="entry name" value="Winged helix-like DNA-binding domain superfamily/Winged helix DNA-binding domain"/>
    <property type="match status" value="1"/>
</dbReference>
<dbReference type="NCBIfam" id="TIGR02985">
    <property type="entry name" value="Sig70_bacteroi1"/>
    <property type="match status" value="1"/>
</dbReference>
<evidence type="ECO:0000259" key="5">
    <source>
        <dbReference type="Pfam" id="PF04542"/>
    </source>
</evidence>
<dbReference type="InterPro" id="IPR014327">
    <property type="entry name" value="RNA_pol_sigma70_bacteroid"/>
</dbReference>
<evidence type="ECO:0000256" key="3">
    <source>
        <dbReference type="ARBA" id="ARBA00023082"/>
    </source>
</evidence>
<dbReference type="GO" id="GO:0003677">
    <property type="term" value="F:DNA binding"/>
    <property type="evidence" value="ECO:0007669"/>
    <property type="project" value="InterPro"/>
</dbReference>
<dbReference type="InterPro" id="IPR039425">
    <property type="entry name" value="RNA_pol_sigma-70-like"/>
</dbReference>
<dbReference type="Pfam" id="PF04542">
    <property type="entry name" value="Sigma70_r2"/>
    <property type="match status" value="1"/>
</dbReference>
<keyword evidence="8" id="KW-1185">Reference proteome</keyword>
<feature type="domain" description="RNA polymerase sigma factor 70 region 4 type 2" evidence="6">
    <location>
        <begin position="128"/>
        <end position="170"/>
    </location>
</feature>
<evidence type="ECO:0000313" key="7">
    <source>
        <dbReference type="EMBL" id="GGW41959.1"/>
    </source>
</evidence>
<comment type="caution">
    <text evidence="7">The sequence shown here is derived from an EMBL/GenBank/DDBJ whole genome shotgun (WGS) entry which is preliminary data.</text>
</comment>
<keyword evidence="3" id="KW-0731">Sigma factor</keyword>
<dbReference type="InterPro" id="IPR013324">
    <property type="entry name" value="RNA_pol_sigma_r3/r4-like"/>
</dbReference>
<dbReference type="Pfam" id="PF08281">
    <property type="entry name" value="Sigma70_r4_2"/>
    <property type="match status" value="1"/>
</dbReference>
<dbReference type="Gene3D" id="1.10.1740.10">
    <property type="match status" value="1"/>
</dbReference>
<gene>
    <name evidence="7" type="ORF">GCM10007383_28260</name>
</gene>
<name>A0A918MPC7_9FLAO</name>
<keyword evidence="7" id="KW-0240">DNA-directed RNA polymerase</keyword>
<dbReference type="RefSeq" id="WP_026814216.1">
    <property type="nucleotide sequence ID" value="NZ_BMWP01000021.1"/>
</dbReference>
<comment type="similarity">
    <text evidence="1">Belongs to the sigma-70 factor family. ECF subfamily.</text>
</comment>
<evidence type="ECO:0000256" key="1">
    <source>
        <dbReference type="ARBA" id="ARBA00010641"/>
    </source>
</evidence>
<evidence type="ECO:0000313" key="8">
    <source>
        <dbReference type="Proteomes" id="UP000634668"/>
    </source>
</evidence>
<dbReference type="EMBL" id="BMWP01000021">
    <property type="protein sequence ID" value="GGW41959.1"/>
    <property type="molecule type" value="Genomic_DNA"/>
</dbReference>
<dbReference type="Proteomes" id="UP000634668">
    <property type="component" value="Unassembled WGS sequence"/>
</dbReference>